<dbReference type="PROSITE" id="PS50943">
    <property type="entry name" value="HTH_CROC1"/>
    <property type="match status" value="1"/>
</dbReference>
<organism evidence="3 4">
    <name type="scientific">Thiobacillus sedimenti</name>
    <dbReference type="NCBI Taxonomy" id="3110231"/>
    <lineage>
        <taxon>Bacteria</taxon>
        <taxon>Pseudomonadati</taxon>
        <taxon>Pseudomonadota</taxon>
        <taxon>Betaproteobacteria</taxon>
        <taxon>Nitrosomonadales</taxon>
        <taxon>Thiobacillaceae</taxon>
        <taxon>Thiobacillus</taxon>
    </lineage>
</organism>
<dbReference type="SMART" id="SM00530">
    <property type="entry name" value="HTH_XRE"/>
    <property type="match status" value="1"/>
</dbReference>
<evidence type="ECO:0000313" key="3">
    <source>
        <dbReference type="EMBL" id="WRS39225.1"/>
    </source>
</evidence>
<dbReference type="EMBL" id="CP141769">
    <property type="protein sequence ID" value="WRS39225.1"/>
    <property type="molecule type" value="Genomic_DNA"/>
</dbReference>
<dbReference type="Proteomes" id="UP001334732">
    <property type="component" value="Chromosome"/>
</dbReference>
<evidence type="ECO:0000313" key="4">
    <source>
        <dbReference type="Proteomes" id="UP001334732"/>
    </source>
</evidence>
<protein>
    <submittedName>
        <fullName evidence="3">Helix-turn-helix domain-containing protein</fullName>
    </submittedName>
</protein>
<feature type="coiled-coil region" evidence="1">
    <location>
        <begin position="31"/>
        <end position="58"/>
    </location>
</feature>
<dbReference type="InterPro" id="IPR010982">
    <property type="entry name" value="Lambda_DNA-bd_dom_sf"/>
</dbReference>
<dbReference type="Pfam" id="PF01381">
    <property type="entry name" value="HTH_3"/>
    <property type="match status" value="1"/>
</dbReference>
<reference evidence="3 4" key="1">
    <citation type="submission" date="2023-12" db="EMBL/GenBank/DDBJ databases">
        <title>Thiobacillus sedimentum sp. nov., a chemolithoautotrophic sulfur-oxidizing bacterium isolated from freshwater sediment.</title>
        <authorList>
            <person name="Luo J."/>
            <person name="Dai C."/>
        </authorList>
    </citation>
    <scope>NUCLEOTIDE SEQUENCE [LARGE SCALE GENOMIC DNA]</scope>
    <source>
        <strain evidence="3 4">SCUT-2</strain>
    </source>
</reference>
<evidence type="ECO:0000259" key="2">
    <source>
        <dbReference type="PROSITE" id="PS50943"/>
    </source>
</evidence>
<dbReference type="InterPro" id="IPR001387">
    <property type="entry name" value="Cro/C1-type_HTH"/>
</dbReference>
<dbReference type="Gene3D" id="1.10.260.40">
    <property type="entry name" value="lambda repressor-like DNA-binding domains"/>
    <property type="match status" value="1"/>
</dbReference>
<dbReference type="CDD" id="cd00093">
    <property type="entry name" value="HTH_XRE"/>
    <property type="match status" value="1"/>
</dbReference>
<dbReference type="RefSeq" id="WP_324779758.1">
    <property type="nucleotide sequence ID" value="NZ_CP141769.1"/>
</dbReference>
<evidence type="ECO:0000256" key="1">
    <source>
        <dbReference type="SAM" id="Coils"/>
    </source>
</evidence>
<name>A0ABZ1CIJ5_9PROT</name>
<sequence>MPNIASVFKEEIARLVRRQLRSETERLKKASSHHRSEIVALKRRIEALEKQISRLEKMVSKKAAPAVAEESETKLRFRPQGARAQRTRLGLSAAEMGALVGVSAQTIYNWEAGTTRPRAEQLAIIAAIRKMGKREVKVRLDQMQTA</sequence>
<keyword evidence="1" id="KW-0175">Coiled coil</keyword>
<gene>
    <name evidence="3" type="ORF">VA613_14650</name>
</gene>
<keyword evidence="4" id="KW-1185">Reference proteome</keyword>
<proteinExistence type="predicted"/>
<dbReference type="SUPFAM" id="SSF47413">
    <property type="entry name" value="lambda repressor-like DNA-binding domains"/>
    <property type="match status" value="1"/>
</dbReference>
<feature type="domain" description="HTH cro/C1-type" evidence="2">
    <location>
        <begin position="83"/>
        <end position="128"/>
    </location>
</feature>
<accession>A0ABZ1CIJ5</accession>